<reference evidence="7 8" key="1">
    <citation type="submission" date="2019-06" db="EMBL/GenBank/DDBJ databases">
        <title>Saccharibacillus brassicae sp. nov., an endophytic bacterium isolated from Chinese cabbage seeds (Brassica pekinensis).</title>
        <authorList>
            <person name="Jiang L."/>
            <person name="Lee J."/>
            <person name="Kim S.W."/>
        </authorList>
    </citation>
    <scope>NUCLEOTIDE SEQUENCE [LARGE SCALE GENOMIC DNA]</scope>
    <source>
        <strain evidence="8">KCTC 43072 / ATSA2</strain>
    </source>
</reference>
<dbReference type="EMBL" id="CP041217">
    <property type="protein sequence ID" value="QDH22544.1"/>
    <property type="molecule type" value="Genomic_DNA"/>
</dbReference>
<keyword evidence="4 6" id="KW-1133">Transmembrane helix</keyword>
<evidence type="ECO:0000313" key="8">
    <source>
        <dbReference type="Proteomes" id="UP000316968"/>
    </source>
</evidence>
<accession>A0A4Y6UZI4</accession>
<protein>
    <submittedName>
        <fullName evidence="7">DUF423 domain-containing protein</fullName>
    </submittedName>
</protein>
<evidence type="ECO:0000313" key="7">
    <source>
        <dbReference type="EMBL" id="QDH22544.1"/>
    </source>
</evidence>
<proteinExistence type="inferred from homology"/>
<dbReference type="Proteomes" id="UP000316968">
    <property type="component" value="Chromosome"/>
</dbReference>
<dbReference type="GO" id="GO:0005886">
    <property type="term" value="C:plasma membrane"/>
    <property type="evidence" value="ECO:0007669"/>
    <property type="project" value="TreeGrafter"/>
</dbReference>
<dbReference type="OrthoDB" id="9802121at2"/>
<keyword evidence="8" id="KW-1185">Reference proteome</keyword>
<evidence type="ECO:0000256" key="4">
    <source>
        <dbReference type="ARBA" id="ARBA00022989"/>
    </source>
</evidence>
<keyword evidence="3 6" id="KW-0812">Transmembrane</keyword>
<dbReference type="Pfam" id="PF04241">
    <property type="entry name" value="DUF423"/>
    <property type="match status" value="1"/>
</dbReference>
<evidence type="ECO:0000256" key="3">
    <source>
        <dbReference type="ARBA" id="ARBA00022692"/>
    </source>
</evidence>
<sequence>MQRKIAVTACLLAMIGVGLGAFGSHMLGDAIGEDSMKTFQTGIQYHFIHALAMLIVAVAMGVWGESRGLAWAAWLFLAGIVLFSGSLYLLSTTGLRIFGPITPLGGVAFIAGWVVLAFSAGRRSEAR</sequence>
<dbReference type="KEGG" id="saca:FFV09_17870"/>
<feature type="transmembrane region" description="Helical" evidence="6">
    <location>
        <begin position="71"/>
        <end position="91"/>
    </location>
</feature>
<keyword evidence="5 6" id="KW-0472">Membrane</keyword>
<feature type="transmembrane region" description="Helical" evidence="6">
    <location>
        <begin position="97"/>
        <end position="118"/>
    </location>
</feature>
<feature type="transmembrane region" description="Helical" evidence="6">
    <location>
        <begin position="44"/>
        <end position="64"/>
    </location>
</feature>
<comment type="similarity">
    <text evidence="2">Belongs to the UPF0382 family.</text>
</comment>
<dbReference type="PANTHER" id="PTHR43461:SF1">
    <property type="entry name" value="TRANSMEMBRANE PROTEIN 256"/>
    <property type="match status" value="1"/>
</dbReference>
<gene>
    <name evidence="7" type="ORF">FFV09_17870</name>
</gene>
<evidence type="ECO:0000256" key="6">
    <source>
        <dbReference type="SAM" id="Phobius"/>
    </source>
</evidence>
<dbReference type="AlphaFoldDB" id="A0A4Y6UZI4"/>
<dbReference type="PANTHER" id="PTHR43461">
    <property type="entry name" value="TRANSMEMBRANE PROTEIN 256"/>
    <property type="match status" value="1"/>
</dbReference>
<name>A0A4Y6UZI4_SACBS</name>
<dbReference type="InterPro" id="IPR006696">
    <property type="entry name" value="DUF423"/>
</dbReference>
<evidence type="ECO:0000256" key="2">
    <source>
        <dbReference type="ARBA" id="ARBA00009694"/>
    </source>
</evidence>
<dbReference type="RefSeq" id="WP_141449086.1">
    <property type="nucleotide sequence ID" value="NZ_CBCSAZ010000003.1"/>
</dbReference>
<evidence type="ECO:0000256" key="5">
    <source>
        <dbReference type="ARBA" id="ARBA00023136"/>
    </source>
</evidence>
<evidence type="ECO:0000256" key="1">
    <source>
        <dbReference type="ARBA" id="ARBA00004141"/>
    </source>
</evidence>
<organism evidence="7 8">
    <name type="scientific">Saccharibacillus brassicae</name>
    <dbReference type="NCBI Taxonomy" id="2583377"/>
    <lineage>
        <taxon>Bacteria</taxon>
        <taxon>Bacillati</taxon>
        <taxon>Bacillota</taxon>
        <taxon>Bacilli</taxon>
        <taxon>Bacillales</taxon>
        <taxon>Paenibacillaceae</taxon>
        <taxon>Saccharibacillus</taxon>
    </lineage>
</organism>
<comment type="subcellular location">
    <subcellularLocation>
        <location evidence="1">Membrane</location>
        <topology evidence="1">Multi-pass membrane protein</topology>
    </subcellularLocation>
</comment>